<dbReference type="RefSeq" id="WP_135280704.1">
    <property type="nucleotide sequence ID" value="NZ_SRIO01000002.1"/>
</dbReference>
<dbReference type="PANTHER" id="PTHR43798:SF33">
    <property type="entry name" value="HYDROLASE, PUTATIVE (AFU_ORTHOLOGUE AFUA_2G14860)-RELATED"/>
    <property type="match status" value="1"/>
</dbReference>
<dbReference type="Proteomes" id="UP000297890">
    <property type="component" value="Unassembled WGS sequence"/>
</dbReference>
<proteinExistence type="predicted"/>
<dbReference type="AlphaFoldDB" id="A0A4Z0FDC0"/>
<protein>
    <submittedName>
        <fullName evidence="3">Alpha/beta hydrolase</fullName>
    </submittedName>
</protein>
<gene>
    <name evidence="3" type="ORF">E4680_02000</name>
</gene>
<comment type="caution">
    <text evidence="3">The sequence shown here is derived from an EMBL/GenBank/DDBJ whole genome shotgun (WGS) entry which is preliminary data.</text>
</comment>
<sequence length="305" mass="35023">MEEVAVRLPRLIPGTVWSYPISRDMELRGREFLRGRSTLLHFVHGNGLCGLAYWPMLKPLTDRYDLCLHDAQGHGDSDDGHRFPGWNLSAERMAQVVFHRRRIWGQREVIGCGHSFGGVLTLLAAARYPSLFDAVILLDPIIYPRWLAGVAATSYYTGLSRYNPMALRARRRRREWPNRAAALEYFRDRGMFAGWREDALHSYVDHALAKLACGSVALKCPPWVESQVFSGFPRGIWLALQRISCPTLILYGQHTYRFIPPAVRRAHEINPRIQTRMMPGNHFFMQQMPERTSTAIEAWLVSQGY</sequence>
<dbReference type="OrthoDB" id="5729753at2"/>
<organism evidence="3 4">
    <name type="scientific">Candidatus Macondimonas diazotrophica</name>
    <dbReference type="NCBI Taxonomy" id="2305248"/>
    <lineage>
        <taxon>Bacteria</taxon>
        <taxon>Pseudomonadati</taxon>
        <taxon>Pseudomonadota</taxon>
        <taxon>Gammaproteobacteria</taxon>
        <taxon>Chromatiales</taxon>
        <taxon>Ectothiorhodospiraceae</taxon>
        <taxon>Candidatus Macondimonas</taxon>
    </lineage>
</organism>
<accession>A0A4Z0FDC0</accession>
<feature type="transmembrane region" description="Helical" evidence="1">
    <location>
        <begin position="146"/>
        <end position="164"/>
    </location>
</feature>
<evidence type="ECO:0000256" key="1">
    <source>
        <dbReference type="SAM" id="Phobius"/>
    </source>
</evidence>
<keyword evidence="1" id="KW-0472">Membrane</keyword>
<evidence type="ECO:0000259" key="2">
    <source>
        <dbReference type="Pfam" id="PF12697"/>
    </source>
</evidence>
<reference evidence="3 4" key="1">
    <citation type="journal article" date="2019" name="ISME J.">
        <title>Candidatus Macondimonas diazotrophica, a novel gammaproteobacterial genus dominating crude-oil-contaminated coastal sediments.</title>
        <authorList>
            <person name="Karthikeyan S."/>
            <person name="Konstantinidis K."/>
        </authorList>
    </citation>
    <scope>NUCLEOTIDE SEQUENCE [LARGE SCALE GENOMIC DNA]</scope>
    <source>
        <strain evidence="3 4">KTK01</strain>
    </source>
</reference>
<name>A0A4Z0FDC0_9GAMM</name>
<dbReference type="GO" id="GO:0016787">
    <property type="term" value="F:hydrolase activity"/>
    <property type="evidence" value="ECO:0007669"/>
    <property type="project" value="UniProtKB-KW"/>
</dbReference>
<feature type="transmembrane region" description="Helical" evidence="1">
    <location>
        <begin position="109"/>
        <end position="126"/>
    </location>
</feature>
<dbReference type="EMBL" id="SRIO01000002">
    <property type="protein sequence ID" value="TFZ83777.1"/>
    <property type="molecule type" value="Genomic_DNA"/>
</dbReference>
<keyword evidence="1" id="KW-0812">Transmembrane</keyword>
<dbReference type="InterPro" id="IPR000073">
    <property type="entry name" value="AB_hydrolase_1"/>
</dbReference>
<dbReference type="SUPFAM" id="SSF53474">
    <property type="entry name" value="alpha/beta-Hydrolases"/>
    <property type="match status" value="1"/>
</dbReference>
<dbReference type="InterPro" id="IPR050266">
    <property type="entry name" value="AB_hydrolase_sf"/>
</dbReference>
<evidence type="ECO:0000313" key="4">
    <source>
        <dbReference type="Proteomes" id="UP000297890"/>
    </source>
</evidence>
<feature type="domain" description="AB hydrolase-1" evidence="2">
    <location>
        <begin position="42"/>
        <end position="292"/>
    </location>
</feature>
<dbReference type="GO" id="GO:0016020">
    <property type="term" value="C:membrane"/>
    <property type="evidence" value="ECO:0007669"/>
    <property type="project" value="TreeGrafter"/>
</dbReference>
<dbReference type="InterPro" id="IPR029058">
    <property type="entry name" value="AB_hydrolase_fold"/>
</dbReference>
<dbReference type="PANTHER" id="PTHR43798">
    <property type="entry name" value="MONOACYLGLYCEROL LIPASE"/>
    <property type="match status" value="1"/>
</dbReference>
<keyword evidence="1" id="KW-1133">Transmembrane helix</keyword>
<dbReference type="Pfam" id="PF12697">
    <property type="entry name" value="Abhydrolase_6"/>
    <property type="match status" value="1"/>
</dbReference>
<evidence type="ECO:0000313" key="3">
    <source>
        <dbReference type="EMBL" id="TFZ83777.1"/>
    </source>
</evidence>
<keyword evidence="3" id="KW-0378">Hydrolase</keyword>
<keyword evidence="4" id="KW-1185">Reference proteome</keyword>
<dbReference type="Gene3D" id="3.40.50.1820">
    <property type="entry name" value="alpha/beta hydrolase"/>
    <property type="match status" value="1"/>
</dbReference>